<dbReference type="STRING" id="857265.WG78_06960"/>
<dbReference type="PRINTS" id="PR00081">
    <property type="entry name" value="GDHRDH"/>
</dbReference>
<dbReference type="PANTHER" id="PTHR43477:SF1">
    <property type="entry name" value="DIHYDROANTICAPSIN 7-DEHYDROGENASE"/>
    <property type="match status" value="1"/>
</dbReference>
<name>A0A0N0GPI6_9NEIS</name>
<reference evidence="3 4" key="1">
    <citation type="submission" date="2015-07" db="EMBL/GenBank/DDBJ databases">
        <title>Draft genome sequence of the Amantichitinum ursilacus IGB-41, a new chitin-degrading bacterium.</title>
        <authorList>
            <person name="Kirstahler P."/>
            <person name="Guenther M."/>
            <person name="Grumaz C."/>
            <person name="Rupp S."/>
            <person name="Zibek S."/>
            <person name="Sohn K."/>
        </authorList>
    </citation>
    <scope>NUCLEOTIDE SEQUENCE [LARGE SCALE GENOMIC DNA]</scope>
    <source>
        <strain evidence="3 4">IGB-41</strain>
    </source>
</reference>
<evidence type="ECO:0000256" key="2">
    <source>
        <dbReference type="ARBA" id="ARBA00023002"/>
    </source>
</evidence>
<keyword evidence="4" id="KW-1185">Reference proteome</keyword>
<dbReference type="GO" id="GO:0016491">
    <property type="term" value="F:oxidoreductase activity"/>
    <property type="evidence" value="ECO:0007669"/>
    <property type="project" value="UniProtKB-KW"/>
</dbReference>
<dbReference type="Proteomes" id="UP000037939">
    <property type="component" value="Unassembled WGS sequence"/>
</dbReference>
<dbReference type="AlphaFoldDB" id="A0A0N0GPI6"/>
<accession>A0A0N0GPI6</accession>
<comment type="caution">
    <text evidence="3">The sequence shown here is derived from an EMBL/GenBank/DDBJ whole genome shotgun (WGS) entry which is preliminary data.</text>
</comment>
<dbReference type="EMBL" id="LAQT01000004">
    <property type="protein sequence ID" value="KPC53843.1"/>
    <property type="molecule type" value="Genomic_DNA"/>
</dbReference>
<dbReference type="OrthoDB" id="9806974at2"/>
<sequence>MSLQDKNVVVLGGTSGIGFAVARAALEQGATVVVVSSRADNVDAAVVALGLGGTGYVADLTDAGSVHDLFAALGAIDHLVYTAGESLLLGELANTDAQLARQAFEVRVFGAMAAVKAATPKIRHGGSIVLTSGIASARPQKGWTVASSICGAMEAFTRALAVELAPLRVNIVSPGFTRTALWSNIPPEQREALYREVGARLLVGEIGAAADVAQAYVYLMTNPFATGQTLVIDGGGVLV</sequence>
<organism evidence="3 4">
    <name type="scientific">Amantichitinum ursilacus</name>
    <dbReference type="NCBI Taxonomy" id="857265"/>
    <lineage>
        <taxon>Bacteria</taxon>
        <taxon>Pseudomonadati</taxon>
        <taxon>Pseudomonadota</taxon>
        <taxon>Betaproteobacteria</taxon>
        <taxon>Neisseriales</taxon>
        <taxon>Chitinibacteraceae</taxon>
        <taxon>Amantichitinum</taxon>
    </lineage>
</organism>
<gene>
    <name evidence="3" type="primary">yghA_1</name>
    <name evidence="3" type="ORF">WG78_06960</name>
</gene>
<dbReference type="InterPro" id="IPR002347">
    <property type="entry name" value="SDR_fam"/>
</dbReference>
<dbReference type="InterPro" id="IPR036291">
    <property type="entry name" value="NAD(P)-bd_dom_sf"/>
</dbReference>
<comment type="similarity">
    <text evidence="1">Belongs to the short-chain dehydrogenases/reductases (SDR) family.</text>
</comment>
<dbReference type="PATRIC" id="fig|857265.3.peg.1430"/>
<evidence type="ECO:0000313" key="3">
    <source>
        <dbReference type="EMBL" id="KPC53843.1"/>
    </source>
</evidence>
<dbReference type="InterPro" id="IPR051122">
    <property type="entry name" value="SDR_DHRS6-like"/>
</dbReference>
<dbReference type="SUPFAM" id="SSF51735">
    <property type="entry name" value="NAD(P)-binding Rossmann-fold domains"/>
    <property type="match status" value="1"/>
</dbReference>
<protein>
    <submittedName>
        <fullName evidence="3">Putative oxidoreductase YghA</fullName>
        <ecNumber evidence="3">1.-.-.-</ecNumber>
    </submittedName>
</protein>
<dbReference type="PANTHER" id="PTHR43477">
    <property type="entry name" value="DIHYDROANTICAPSIN 7-DEHYDROGENASE"/>
    <property type="match status" value="1"/>
</dbReference>
<evidence type="ECO:0000256" key="1">
    <source>
        <dbReference type="ARBA" id="ARBA00006484"/>
    </source>
</evidence>
<proteinExistence type="inferred from homology"/>
<keyword evidence="2 3" id="KW-0560">Oxidoreductase</keyword>
<evidence type="ECO:0000313" key="4">
    <source>
        <dbReference type="Proteomes" id="UP000037939"/>
    </source>
</evidence>
<dbReference type="Pfam" id="PF13561">
    <property type="entry name" value="adh_short_C2"/>
    <property type="match status" value="1"/>
</dbReference>
<dbReference type="EC" id="1.-.-.-" evidence="3"/>
<dbReference type="Gene3D" id="3.40.50.720">
    <property type="entry name" value="NAD(P)-binding Rossmann-like Domain"/>
    <property type="match status" value="1"/>
</dbReference>
<dbReference type="RefSeq" id="WP_053937083.1">
    <property type="nucleotide sequence ID" value="NZ_LAQT01000004.1"/>
</dbReference>